<sequence>MRSVGSRLQSSQIALSLLLKCPNRGHKSRNCLVSGQTGILITFSRCPSERIFYQCGVFS</sequence>
<dbReference type="EMBL" id="GBXM01009418">
    <property type="protein sequence ID" value="JAH99159.1"/>
    <property type="molecule type" value="Transcribed_RNA"/>
</dbReference>
<reference evidence="1" key="1">
    <citation type="submission" date="2014-11" db="EMBL/GenBank/DDBJ databases">
        <authorList>
            <person name="Amaro Gonzalez C."/>
        </authorList>
    </citation>
    <scope>NUCLEOTIDE SEQUENCE</scope>
</reference>
<dbReference type="AlphaFoldDB" id="A0A0E9X957"/>
<evidence type="ECO:0000313" key="1">
    <source>
        <dbReference type="EMBL" id="JAH99159.1"/>
    </source>
</evidence>
<protein>
    <submittedName>
        <fullName evidence="1">Uncharacterized protein</fullName>
    </submittedName>
</protein>
<accession>A0A0E9X957</accession>
<organism evidence="1">
    <name type="scientific">Anguilla anguilla</name>
    <name type="common">European freshwater eel</name>
    <name type="synonym">Muraena anguilla</name>
    <dbReference type="NCBI Taxonomy" id="7936"/>
    <lineage>
        <taxon>Eukaryota</taxon>
        <taxon>Metazoa</taxon>
        <taxon>Chordata</taxon>
        <taxon>Craniata</taxon>
        <taxon>Vertebrata</taxon>
        <taxon>Euteleostomi</taxon>
        <taxon>Actinopterygii</taxon>
        <taxon>Neopterygii</taxon>
        <taxon>Teleostei</taxon>
        <taxon>Anguilliformes</taxon>
        <taxon>Anguillidae</taxon>
        <taxon>Anguilla</taxon>
    </lineage>
</organism>
<proteinExistence type="predicted"/>
<name>A0A0E9X957_ANGAN</name>
<reference evidence="1" key="2">
    <citation type="journal article" date="2015" name="Fish Shellfish Immunol.">
        <title>Early steps in the European eel (Anguilla anguilla)-Vibrio vulnificus interaction in the gills: Role of the RtxA13 toxin.</title>
        <authorList>
            <person name="Callol A."/>
            <person name="Pajuelo D."/>
            <person name="Ebbesson L."/>
            <person name="Teles M."/>
            <person name="MacKenzie S."/>
            <person name="Amaro C."/>
        </authorList>
    </citation>
    <scope>NUCLEOTIDE SEQUENCE</scope>
</reference>